<reference evidence="3" key="1">
    <citation type="journal article" date="2017" name="Plant J.">
        <title>The pomegranate (Punica granatum L.) genome and the genomics of punicalagin biosynthesis.</title>
        <authorList>
            <person name="Qin G."/>
            <person name="Xu C."/>
            <person name="Ming R."/>
            <person name="Tang H."/>
            <person name="Guyot R."/>
            <person name="Kramer E.M."/>
            <person name="Hu Y."/>
            <person name="Yi X."/>
            <person name="Qi Y."/>
            <person name="Xu X."/>
            <person name="Gao Z."/>
            <person name="Pan H."/>
            <person name="Jian J."/>
            <person name="Tian Y."/>
            <person name="Yue Z."/>
            <person name="Xu Y."/>
        </authorList>
    </citation>
    <scope>NUCLEOTIDE SEQUENCE [LARGE SCALE GENOMIC DNA]</scope>
    <source>
        <strain evidence="3">cv. Dabenzi</strain>
    </source>
</reference>
<comment type="caution">
    <text evidence="2">The sequence shown here is derived from an EMBL/GenBank/DDBJ whole genome shotgun (WGS) entry which is preliminary data.</text>
</comment>
<dbReference type="GO" id="GO:0005730">
    <property type="term" value="C:nucleolus"/>
    <property type="evidence" value="ECO:0007669"/>
    <property type="project" value="TreeGrafter"/>
</dbReference>
<gene>
    <name evidence="2" type="ORF">CDL15_Pgr026653</name>
</gene>
<dbReference type="Proteomes" id="UP000197138">
    <property type="component" value="Unassembled WGS sequence"/>
</dbReference>
<feature type="compositionally biased region" description="Low complexity" evidence="1">
    <location>
        <begin position="12"/>
        <end position="29"/>
    </location>
</feature>
<feature type="region of interest" description="Disordered" evidence="1">
    <location>
        <begin position="1"/>
        <end position="40"/>
    </location>
</feature>
<feature type="region of interest" description="Disordered" evidence="1">
    <location>
        <begin position="81"/>
        <end position="120"/>
    </location>
</feature>
<evidence type="ECO:0000256" key="1">
    <source>
        <dbReference type="SAM" id="MobiDB-lite"/>
    </source>
</evidence>
<proteinExistence type="predicted"/>
<protein>
    <submittedName>
        <fullName evidence="2">Uncharacterized protein</fullName>
    </submittedName>
</protein>
<evidence type="ECO:0000313" key="3">
    <source>
        <dbReference type="Proteomes" id="UP000197138"/>
    </source>
</evidence>
<feature type="region of interest" description="Disordered" evidence="1">
    <location>
        <begin position="143"/>
        <end position="230"/>
    </location>
</feature>
<name>A0A218WL46_PUNGR</name>
<sequence length="230" mass="25002">MAKNRKNVNGFSSRGPRVVPSSNSSRNSGKAPMEPVQMPSMWKIQREIQDLSSSDRSCVMMSALCSLSASSEPAYFVEGQESTRTGEDCPAGWKKTQGGEENISCAPTNDEEEEGKRTKTTARERTPLDMVFRTDYELRKNLKHGLSGGNSWDASQSLTTTKSGESKRKPKDRALKCTGGHFRGGVLNVKHLLQPNSPSREGGDNTIPTAYNRKGKKGKGGGKKKGKGSC</sequence>
<dbReference type="GO" id="GO:0000462">
    <property type="term" value="P:maturation of SSU-rRNA from tricistronic rRNA transcript (SSU-rRNA, 5.8S rRNA, LSU-rRNA)"/>
    <property type="evidence" value="ECO:0007669"/>
    <property type="project" value="TreeGrafter"/>
</dbReference>
<dbReference type="AlphaFoldDB" id="A0A218WL46"/>
<feature type="compositionally biased region" description="Polar residues" evidence="1">
    <location>
        <begin position="149"/>
        <end position="163"/>
    </location>
</feature>
<dbReference type="PANTHER" id="PTHR28096">
    <property type="entry name" value="PROTEIN FAF1"/>
    <property type="match status" value="1"/>
</dbReference>
<dbReference type="EMBL" id="MTKT01003950">
    <property type="protein sequence ID" value="OWM73554.1"/>
    <property type="molecule type" value="Genomic_DNA"/>
</dbReference>
<evidence type="ECO:0000313" key="2">
    <source>
        <dbReference type="EMBL" id="OWM73554.1"/>
    </source>
</evidence>
<accession>A0A218WL46</accession>
<feature type="compositionally biased region" description="Basic residues" evidence="1">
    <location>
        <begin position="213"/>
        <end position="230"/>
    </location>
</feature>
<dbReference type="InterPro" id="IPR053030">
    <property type="entry name" value="Ribosomal_biogenesis_FAF1-like"/>
</dbReference>
<feature type="compositionally biased region" description="Basic and acidic residues" evidence="1">
    <location>
        <begin position="164"/>
        <end position="175"/>
    </location>
</feature>
<organism evidence="2 3">
    <name type="scientific">Punica granatum</name>
    <name type="common">Pomegranate</name>
    <dbReference type="NCBI Taxonomy" id="22663"/>
    <lineage>
        <taxon>Eukaryota</taxon>
        <taxon>Viridiplantae</taxon>
        <taxon>Streptophyta</taxon>
        <taxon>Embryophyta</taxon>
        <taxon>Tracheophyta</taxon>
        <taxon>Spermatophyta</taxon>
        <taxon>Magnoliopsida</taxon>
        <taxon>eudicotyledons</taxon>
        <taxon>Gunneridae</taxon>
        <taxon>Pentapetalae</taxon>
        <taxon>rosids</taxon>
        <taxon>malvids</taxon>
        <taxon>Myrtales</taxon>
        <taxon>Lythraceae</taxon>
        <taxon>Punica</taxon>
    </lineage>
</organism>
<dbReference type="PANTHER" id="PTHR28096:SF1">
    <property type="entry name" value="PROTEIN FAF1"/>
    <property type="match status" value="1"/>
</dbReference>